<comment type="similarity">
    <text evidence="2">Belongs to the outer membrane factor (OMF) (TC 1.B.17) family.</text>
</comment>
<dbReference type="GO" id="GO:0009279">
    <property type="term" value="C:cell outer membrane"/>
    <property type="evidence" value="ECO:0007669"/>
    <property type="project" value="UniProtKB-SubCell"/>
</dbReference>
<keyword evidence="6" id="KW-0472">Membrane</keyword>
<dbReference type="RefSeq" id="WP_094785983.1">
    <property type="nucleotide sequence ID" value="NZ_NDXW01000001.1"/>
</dbReference>
<evidence type="ECO:0000256" key="1">
    <source>
        <dbReference type="ARBA" id="ARBA00004442"/>
    </source>
</evidence>
<keyword evidence="5" id="KW-0812">Transmembrane</keyword>
<keyword evidence="7" id="KW-0998">Cell outer membrane</keyword>
<gene>
    <name evidence="9" type="ORF">B9G39_02935</name>
</gene>
<evidence type="ECO:0000313" key="10">
    <source>
        <dbReference type="Proteomes" id="UP000257039"/>
    </source>
</evidence>
<dbReference type="PANTHER" id="PTHR30026:SF20">
    <property type="entry name" value="OUTER MEMBRANE PROTEIN TOLC"/>
    <property type="match status" value="1"/>
</dbReference>
<organism evidence="9 10">
    <name type="scientific">Zooshikella ganghwensis</name>
    <dbReference type="NCBI Taxonomy" id="202772"/>
    <lineage>
        <taxon>Bacteria</taxon>
        <taxon>Pseudomonadati</taxon>
        <taxon>Pseudomonadota</taxon>
        <taxon>Gammaproteobacteria</taxon>
        <taxon>Oceanospirillales</taxon>
        <taxon>Zooshikellaceae</taxon>
        <taxon>Zooshikella</taxon>
    </lineage>
</organism>
<dbReference type="InterPro" id="IPR003423">
    <property type="entry name" value="OMP_efflux"/>
</dbReference>
<dbReference type="Proteomes" id="UP000257039">
    <property type="component" value="Unassembled WGS sequence"/>
</dbReference>
<feature type="chain" id="PRO_5020866467" evidence="8">
    <location>
        <begin position="25"/>
        <end position="464"/>
    </location>
</feature>
<dbReference type="EMBL" id="NDXW01000001">
    <property type="protein sequence ID" value="RDH42482.1"/>
    <property type="molecule type" value="Genomic_DNA"/>
</dbReference>
<reference evidence="9 10" key="1">
    <citation type="submission" date="2017-04" db="EMBL/GenBank/DDBJ databases">
        <title>Draft genome sequence of Zooshikella ganghwensis VG4 isolated from Red Sea sediments.</title>
        <authorList>
            <person name="Rehman Z."/>
            <person name="Alam I."/>
            <person name="Kamau A."/>
            <person name="Bajic V."/>
            <person name="Leiknes T."/>
        </authorList>
    </citation>
    <scope>NUCLEOTIDE SEQUENCE [LARGE SCALE GENOMIC DNA]</scope>
    <source>
        <strain evidence="9 10">VG4</strain>
    </source>
</reference>
<proteinExistence type="inferred from homology"/>
<evidence type="ECO:0000256" key="7">
    <source>
        <dbReference type="ARBA" id="ARBA00023237"/>
    </source>
</evidence>
<dbReference type="Gene3D" id="1.20.1600.10">
    <property type="entry name" value="Outer membrane efflux proteins (OEP)"/>
    <property type="match status" value="1"/>
</dbReference>
<evidence type="ECO:0000256" key="8">
    <source>
        <dbReference type="SAM" id="SignalP"/>
    </source>
</evidence>
<dbReference type="GO" id="GO:0015562">
    <property type="term" value="F:efflux transmembrane transporter activity"/>
    <property type="evidence" value="ECO:0007669"/>
    <property type="project" value="InterPro"/>
</dbReference>
<dbReference type="NCBIfam" id="TIGR01844">
    <property type="entry name" value="type_I_sec_TolC"/>
    <property type="match status" value="1"/>
</dbReference>
<keyword evidence="8" id="KW-0732">Signal</keyword>
<sequence length="464" mass="52176">MKKRRSPKWFLVTALVLAPLSSFADKPLDLMEVYQLALNNDAEFAAAKAALKAGEELDDQGRSQLLPQISASASTQKTKTHLLYANDLASTNRTTSGNSHGWSARLQQPLFDLSKWFNYTRSKVLTEQARHQFQLELQKLILRVAEAYFDVLRAQDTLATAKAKEAAFKRQYDQAEQRFEVGLVAKTDVLEAKASYDTARVDRIVAENDVDVSLEKLRTITGEYVPSIGKLDKQMPVKTPIPNRRKDWVDNAMTQNLDIKVARDSVRAAEELLRQNKSGHAPTLNAVAQYKHTAGASSSTSVDDFSGKSNTTVYKLQVDIPIFSGGSTSSKVRQSTHELTQAQKQEEFAQRNAFQNTRNLFSTIVADVQKVDARWQSTISSMSALEATESGYEVGTRNIIDVLQAQQVLYNSQRDYLNARYDYIINSLRLRRAAGTLDERDLKTLNNWVTKKQDTELLPPLNYQ</sequence>
<dbReference type="Pfam" id="PF02321">
    <property type="entry name" value="OEP"/>
    <property type="match status" value="2"/>
</dbReference>
<dbReference type="AlphaFoldDB" id="A0A4P9VKY4"/>
<evidence type="ECO:0000256" key="2">
    <source>
        <dbReference type="ARBA" id="ARBA00007613"/>
    </source>
</evidence>
<name>A0A4P9VKY4_9GAMM</name>
<protein>
    <submittedName>
        <fullName evidence="9">Channel protein TolC</fullName>
    </submittedName>
</protein>
<dbReference type="InterPro" id="IPR051906">
    <property type="entry name" value="TolC-like"/>
</dbReference>
<evidence type="ECO:0000313" key="9">
    <source>
        <dbReference type="EMBL" id="RDH42482.1"/>
    </source>
</evidence>
<keyword evidence="10" id="KW-1185">Reference proteome</keyword>
<accession>A0A4P9VKY4</accession>
<evidence type="ECO:0000256" key="3">
    <source>
        <dbReference type="ARBA" id="ARBA00022448"/>
    </source>
</evidence>
<keyword evidence="3" id="KW-0813">Transport</keyword>
<keyword evidence="4" id="KW-1134">Transmembrane beta strand</keyword>
<dbReference type="GO" id="GO:1990281">
    <property type="term" value="C:efflux pump complex"/>
    <property type="evidence" value="ECO:0007669"/>
    <property type="project" value="TreeGrafter"/>
</dbReference>
<dbReference type="PANTHER" id="PTHR30026">
    <property type="entry name" value="OUTER MEMBRANE PROTEIN TOLC"/>
    <property type="match status" value="1"/>
</dbReference>
<dbReference type="SUPFAM" id="SSF56954">
    <property type="entry name" value="Outer membrane efflux proteins (OEP)"/>
    <property type="match status" value="1"/>
</dbReference>
<evidence type="ECO:0000256" key="5">
    <source>
        <dbReference type="ARBA" id="ARBA00022692"/>
    </source>
</evidence>
<feature type="signal peptide" evidence="8">
    <location>
        <begin position="1"/>
        <end position="24"/>
    </location>
</feature>
<comment type="subcellular location">
    <subcellularLocation>
        <location evidence="1">Cell outer membrane</location>
    </subcellularLocation>
</comment>
<dbReference type="InterPro" id="IPR010130">
    <property type="entry name" value="T1SS_OMP_TolC"/>
</dbReference>
<evidence type="ECO:0000256" key="4">
    <source>
        <dbReference type="ARBA" id="ARBA00022452"/>
    </source>
</evidence>
<comment type="caution">
    <text evidence="9">The sequence shown here is derived from an EMBL/GenBank/DDBJ whole genome shotgun (WGS) entry which is preliminary data.</text>
</comment>
<dbReference type="GO" id="GO:0015288">
    <property type="term" value="F:porin activity"/>
    <property type="evidence" value="ECO:0007669"/>
    <property type="project" value="TreeGrafter"/>
</dbReference>
<evidence type="ECO:0000256" key="6">
    <source>
        <dbReference type="ARBA" id="ARBA00023136"/>
    </source>
</evidence>